<dbReference type="InterPro" id="IPR036397">
    <property type="entry name" value="RNaseH_sf"/>
</dbReference>
<reference evidence="1" key="1">
    <citation type="submission" date="2018-05" db="EMBL/GenBank/DDBJ databases">
        <title>Draft genome of Mucuna pruriens seed.</title>
        <authorList>
            <person name="Nnadi N.E."/>
            <person name="Vos R."/>
            <person name="Hasami M.H."/>
            <person name="Devisetty U.K."/>
            <person name="Aguiy J.C."/>
        </authorList>
    </citation>
    <scope>NUCLEOTIDE SEQUENCE [LARGE SCALE GENOMIC DNA]</scope>
    <source>
        <strain evidence="1">JCA_2017</strain>
    </source>
</reference>
<dbReference type="STRING" id="157652.A0A371GMR8"/>
<keyword evidence="2" id="KW-1185">Reference proteome</keyword>
<evidence type="ECO:0008006" key="3">
    <source>
        <dbReference type="Google" id="ProtNLM"/>
    </source>
</evidence>
<sequence>MLNGKNFKVWKEAIEIVLRSMDLDLALRVEELIPTIDNLQERFGALFLRVKGIENIREYIMEMSNLAAKLKPLKLELGEDLIVHLILISLHTHFGYNTQKDKWSLSEFISHYVQEEERLQRDKTESAHFTSIKIRKGRTLRVLWKGLLNERKLGVERAKDVLELIHTDICSPFPTASWNGQQYFITFIDDYSSSNPEMFSSLSKPKLNFNLERKLKPSNLICGIVLQCTMPSKPSMNGVTE</sequence>
<dbReference type="EMBL" id="QJKJ01005027">
    <property type="protein sequence ID" value="RDX91816.1"/>
    <property type="molecule type" value="Genomic_DNA"/>
</dbReference>
<dbReference type="Gene3D" id="3.30.420.10">
    <property type="entry name" value="Ribonuclease H-like superfamily/Ribonuclease H"/>
    <property type="match status" value="1"/>
</dbReference>
<dbReference type="PANTHER" id="PTHR35317:SF42">
    <property type="entry name" value="RETROTRANSPOSON GAG DOMAIN-CONTAINING PROTEIN"/>
    <property type="match status" value="1"/>
</dbReference>
<organism evidence="1 2">
    <name type="scientific">Mucuna pruriens</name>
    <name type="common">Velvet bean</name>
    <name type="synonym">Dolichos pruriens</name>
    <dbReference type="NCBI Taxonomy" id="157652"/>
    <lineage>
        <taxon>Eukaryota</taxon>
        <taxon>Viridiplantae</taxon>
        <taxon>Streptophyta</taxon>
        <taxon>Embryophyta</taxon>
        <taxon>Tracheophyta</taxon>
        <taxon>Spermatophyta</taxon>
        <taxon>Magnoliopsida</taxon>
        <taxon>eudicotyledons</taxon>
        <taxon>Gunneridae</taxon>
        <taxon>Pentapetalae</taxon>
        <taxon>rosids</taxon>
        <taxon>fabids</taxon>
        <taxon>Fabales</taxon>
        <taxon>Fabaceae</taxon>
        <taxon>Papilionoideae</taxon>
        <taxon>50 kb inversion clade</taxon>
        <taxon>NPAAA clade</taxon>
        <taxon>indigoferoid/millettioid clade</taxon>
        <taxon>Phaseoleae</taxon>
        <taxon>Mucuna</taxon>
    </lineage>
</organism>
<dbReference type="GO" id="GO:0003676">
    <property type="term" value="F:nucleic acid binding"/>
    <property type="evidence" value="ECO:0007669"/>
    <property type="project" value="InterPro"/>
</dbReference>
<proteinExistence type="predicted"/>
<protein>
    <recommendedName>
        <fullName evidence="3">Retrovirus-related Pol polyprotein from transposon TNT 1-94</fullName>
    </recommendedName>
</protein>
<evidence type="ECO:0000313" key="2">
    <source>
        <dbReference type="Proteomes" id="UP000257109"/>
    </source>
</evidence>
<dbReference type="OrthoDB" id="1749397at2759"/>
<evidence type="ECO:0000313" key="1">
    <source>
        <dbReference type="EMBL" id="RDX91816.1"/>
    </source>
</evidence>
<dbReference type="PANTHER" id="PTHR35317">
    <property type="entry name" value="OS04G0629600 PROTEIN"/>
    <property type="match status" value="1"/>
</dbReference>
<accession>A0A371GMR8</accession>
<comment type="caution">
    <text evidence="1">The sequence shown here is derived from an EMBL/GenBank/DDBJ whole genome shotgun (WGS) entry which is preliminary data.</text>
</comment>
<dbReference type="AlphaFoldDB" id="A0A371GMR8"/>
<feature type="non-terminal residue" evidence="1">
    <location>
        <position position="241"/>
    </location>
</feature>
<name>A0A371GMR8_MUCPR</name>
<dbReference type="Proteomes" id="UP000257109">
    <property type="component" value="Unassembled WGS sequence"/>
</dbReference>
<gene>
    <name evidence="1" type="ORF">CR513_26141</name>
</gene>